<dbReference type="Proteomes" id="UP000250235">
    <property type="component" value="Unassembled WGS sequence"/>
</dbReference>
<keyword evidence="3" id="KW-1185">Reference proteome</keyword>
<evidence type="ECO:0000256" key="1">
    <source>
        <dbReference type="SAM" id="Phobius"/>
    </source>
</evidence>
<protein>
    <submittedName>
        <fullName evidence="2">Transcription factor TRY-like</fullName>
    </submittedName>
</protein>
<dbReference type="OrthoDB" id="1077569at2759"/>
<name>A0A2Z6ZSD6_9LAMI</name>
<keyword evidence="1" id="KW-0812">Transmembrane</keyword>
<organism evidence="2 3">
    <name type="scientific">Dorcoceras hygrometricum</name>
    <dbReference type="NCBI Taxonomy" id="472368"/>
    <lineage>
        <taxon>Eukaryota</taxon>
        <taxon>Viridiplantae</taxon>
        <taxon>Streptophyta</taxon>
        <taxon>Embryophyta</taxon>
        <taxon>Tracheophyta</taxon>
        <taxon>Spermatophyta</taxon>
        <taxon>Magnoliopsida</taxon>
        <taxon>eudicotyledons</taxon>
        <taxon>Gunneridae</taxon>
        <taxon>Pentapetalae</taxon>
        <taxon>asterids</taxon>
        <taxon>lamiids</taxon>
        <taxon>Lamiales</taxon>
        <taxon>Gesneriaceae</taxon>
        <taxon>Didymocarpoideae</taxon>
        <taxon>Trichosporeae</taxon>
        <taxon>Loxocarpinae</taxon>
        <taxon>Dorcoceras</taxon>
    </lineage>
</organism>
<dbReference type="EMBL" id="KV156545">
    <property type="protein sequence ID" value="KZT76082.1"/>
    <property type="molecule type" value="Genomic_DNA"/>
</dbReference>
<sequence>MDEYKQKQGKVQNCCLKSSEGASSSRTFKVISTVLFPFFFCLLILTTEVSSIEWEIIDMTEQEEDIISRMYRLVGDR</sequence>
<evidence type="ECO:0000313" key="3">
    <source>
        <dbReference type="Proteomes" id="UP000250235"/>
    </source>
</evidence>
<feature type="transmembrane region" description="Helical" evidence="1">
    <location>
        <begin position="27"/>
        <end position="45"/>
    </location>
</feature>
<dbReference type="AlphaFoldDB" id="A0A2Z6ZSD6"/>
<evidence type="ECO:0000313" key="2">
    <source>
        <dbReference type="EMBL" id="KZT76082.1"/>
    </source>
</evidence>
<keyword evidence="1" id="KW-1133">Transmembrane helix</keyword>
<accession>A0A2Z6ZSD6</accession>
<gene>
    <name evidence="2" type="ORF">F511_46893</name>
</gene>
<proteinExistence type="predicted"/>
<reference evidence="2 3" key="1">
    <citation type="journal article" date="2015" name="Proc. Natl. Acad. Sci. U.S.A.">
        <title>The resurrection genome of Boea hygrometrica: A blueprint for survival of dehydration.</title>
        <authorList>
            <person name="Xiao L."/>
            <person name="Yang G."/>
            <person name="Zhang L."/>
            <person name="Yang X."/>
            <person name="Zhao S."/>
            <person name="Ji Z."/>
            <person name="Zhou Q."/>
            <person name="Hu M."/>
            <person name="Wang Y."/>
            <person name="Chen M."/>
            <person name="Xu Y."/>
            <person name="Jin H."/>
            <person name="Xiao X."/>
            <person name="Hu G."/>
            <person name="Bao F."/>
            <person name="Hu Y."/>
            <person name="Wan P."/>
            <person name="Li L."/>
            <person name="Deng X."/>
            <person name="Kuang T."/>
            <person name="Xiang C."/>
            <person name="Zhu J.K."/>
            <person name="Oliver M.J."/>
            <person name="He Y."/>
        </authorList>
    </citation>
    <scope>NUCLEOTIDE SEQUENCE [LARGE SCALE GENOMIC DNA]</scope>
    <source>
        <strain evidence="3">cv. XS01</strain>
    </source>
</reference>
<keyword evidence="1" id="KW-0472">Membrane</keyword>